<accession>A0A6J8D6Y3</accession>
<sequence>MLTDIASRALKDVEYKVNENEKTYREEQGMCNVLEWGGEGWHTIFGFSSCSHRHGPPTPVIQQAGVVENQVPQAKVVEDQVEVVEDQVHQVDVVEEVHQVEVVEDQVHQFDVVEVHQVEVVEEQEPEGTPLLSPVRRIVAREKELEEEQQPDEFVFDQTNTTSTTHPAEEWNMVPTSNSDLKSKSLSSSSSSSACSHKVLQEKLTVYKYRYNKNENNAERSCKIDKSGNWTTVCCPMPKSRYQTHKYFPKPTITKETDIRHTVQAKEEALHPCRAILEETEL</sequence>
<organism evidence="2 3">
    <name type="scientific">Mytilus coruscus</name>
    <name type="common">Sea mussel</name>
    <dbReference type="NCBI Taxonomy" id="42192"/>
    <lineage>
        <taxon>Eukaryota</taxon>
        <taxon>Metazoa</taxon>
        <taxon>Spiralia</taxon>
        <taxon>Lophotrochozoa</taxon>
        <taxon>Mollusca</taxon>
        <taxon>Bivalvia</taxon>
        <taxon>Autobranchia</taxon>
        <taxon>Pteriomorphia</taxon>
        <taxon>Mytilida</taxon>
        <taxon>Mytiloidea</taxon>
        <taxon>Mytilidae</taxon>
        <taxon>Mytilinae</taxon>
        <taxon>Mytilus</taxon>
    </lineage>
</organism>
<feature type="region of interest" description="Disordered" evidence="1">
    <location>
        <begin position="158"/>
        <end position="192"/>
    </location>
</feature>
<gene>
    <name evidence="2" type="ORF">MCOR_37495</name>
</gene>
<reference evidence="2 3" key="1">
    <citation type="submission" date="2020-06" db="EMBL/GenBank/DDBJ databases">
        <authorList>
            <person name="Li R."/>
            <person name="Bekaert M."/>
        </authorList>
    </citation>
    <scope>NUCLEOTIDE SEQUENCE [LARGE SCALE GENOMIC DNA]</scope>
    <source>
        <strain evidence="3">wild</strain>
    </source>
</reference>
<evidence type="ECO:0000256" key="1">
    <source>
        <dbReference type="SAM" id="MobiDB-lite"/>
    </source>
</evidence>
<dbReference type="EMBL" id="CACVKT020006798">
    <property type="protein sequence ID" value="CAC5403619.1"/>
    <property type="molecule type" value="Genomic_DNA"/>
</dbReference>
<evidence type="ECO:0000313" key="3">
    <source>
        <dbReference type="Proteomes" id="UP000507470"/>
    </source>
</evidence>
<evidence type="ECO:0000313" key="2">
    <source>
        <dbReference type="EMBL" id="CAC5403619.1"/>
    </source>
</evidence>
<keyword evidence="3" id="KW-1185">Reference proteome</keyword>
<dbReference type="AlphaFoldDB" id="A0A6J8D6Y3"/>
<proteinExistence type="predicted"/>
<name>A0A6J8D6Y3_MYTCO</name>
<dbReference type="OrthoDB" id="10659496at2759"/>
<feature type="compositionally biased region" description="Low complexity" evidence="1">
    <location>
        <begin position="177"/>
        <end position="192"/>
    </location>
</feature>
<protein>
    <submittedName>
        <fullName evidence="2">Uncharacterized protein</fullName>
    </submittedName>
</protein>
<dbReference type="Proteomes" id="UP000507470">
    <property type="component" value="Unassembled WGS sequence"/>
</dbReference>